<keyword evidence="17" id="KW-1185">Reference proteome</keyword>
<dbReference type="STRING" id="1830138.SAMN05443507_109109"/>
<dbReference type="InterPro" id="IPR002347">
    <property type="entry name" value="SDR_fam"/>
</dbReference>
<evidence type="ECO:0000256" key="14">
    <source>
        <dbReference type="RuleBase" id="RU366074"/>
    </source>
</evidence>
<evidence type="ECO:0000256" key="5">
    <source>
        <dbReference type="ARBA" id="ARBA00022516"/>
    </source>
</evidence>
<dbReference type="GO" id="GO:0006633">
    <property type="term" value="P:fatty acid biosynthetic process"/>
    <property type="evidence" value="ECO:0007669"/>
    <property type="project" value="UniProtKB-UniPathway"/>
</dbReference>
<dbReference type="RefSeq" id="WP_072873827.1">
    <property type="nucleotide sequence ID" value="NZ_FRAF01000009.1"/>
</dbReference>
<keyword evidence="9 14" id="KW-0443">Lipid metabolism</keyword>
<evidence type="ECO:0000256" key="9">
    <source>
        <dbReference type="ARBA" id="ARBA00023098"/>
    </source>
</evidence>
<dbReference type="OrthoDB" id="125587at2"/>
<accession>A0A1M6QAL6</accession>
<evidence type="ECO:0000256" key="11">
    <source>
        <dbReference type="ARBA" id="ARBA00048508"/>
    </source>
</evidence>
<dbReference type="InterPro" id="IPR036291">
    <property type="entry name" value="NAD(P)-bd_dom_sf"/>
</dbReference>
<evidence type="ECO:0000256" key="8">
    <source>
        <dbReference type="ARBA" id="ARBA00023002"/>
    </source>
</evidence>
<feature type="domain" description="Ketoreductase" evidence="15">
    <location>
        <begin position="3"/>
        <end position="183"/>
    </location>
</feature>
<dbReference type="PRINTS" id="PR00081">
    <property type="entry name" value="GDHRDH"/>
</dbReference>
<evidence type="ECO:0000313" key="17">
    <source>
        <dbReference type="Proteomes" id="UP000184016"/>
    </source>
</evidence>
<reference evidence="17" key="1">
    <citation type="submission" date="2016-11" db="EMBL/GenBank/DDBJ databases">
        <authorList>
            <person name="Varghese N."/>
            <person name="Submissions S."/>
        </authorList>
    </citation>
    <scope>NUCLEOTIDE SEQUENCE [LARGE SCALE GENOMIC DNA]</scope>
    <source>
        <strain evidence="17">USBA-503</strain>
    </source>
</reference>
<dbReference type="NCBIfam" id="NF009466">
    <property type="entry name" value="PRK12826.1-2"/>
    <property type="match status" value="1"/>
</dbReference>
<dbReference type="EC" id="1.1.1.100" evidence="14"/>
<dbReference type="Pfam" id="PF13561">
    <property type="entry name" value="adh_short_C2"/>
    <property type="match status" value="1"/>
</dbReference>
<keyword evidence="6 14" id="KW-0276">Fatty acid metabolism</keyword>
<feature type="binding site" evidence="13">
    <location>
        <position position="185"/>
    </location>
    <ligand>
        <name>NADP(+)</name>
        <dbReference type="ChEBI" id="CHEBI:58349"/>
    </ligand>
</feature>
<keyword evidence="7 13" id="KW-0521">NADP</keyword>
<dbReference type="InterPro" id="IPR020904">
    <property type="entry name" value="Sc_DH/Rdtase_CS"/>
</dbReference>
<dbReference type="EMBL" id="FRAF01000009">
    <property type="protein sequence ID" value="SHK17282.1"/>
    <property type="molecule type" value="Genomic_DNA"/>
</dbReference>
<proteinExistence type="inferred from homology"/>
<protein>
    <recommendedName>
        <fullName evidence="14">3-oxoacyl-[acyl-carrier-protein] reductase</fullName>
        <ecNumber evidence="14">1.1.1.100</ecNumber>
    </recommendedName>
</protein>
<dbReference type="FunFam" id="3.40.50.720:FF:000037">
    <property type="entry name" value="3-oxoacyl-[acyl-carrier-protein] reductase FabG"/>
    <property type="match status" value="1"/>
</dbReference>
<feature type="binding site" evidence="13">
    <location>
        <begin position="152"/>
        <end position="156"/>
    </location>
    <ligand>
        <name>NADP(+)</name>
        <dbReference type="ChEBI" id="CHEBI:58349"/>
    </ligand>
</feature>
<dbReference type="GO" id="GO:0004316">
    <property type="term" value="F:3-oxoacyl-[acyl-carrier-protein] reductase (NADPH) activity"/>
    <property type="evidence" value="ECO:0007669"/>
    <property type="project" value="UniProtKB-UniRule"/>
</dbReference>
<evidence type="ECO:0000313" key="16">
    <source>
        <dbReference type="EMBL" id="SHK17282.1"/>
    </source>
</evidence>
<dbReference type="SMART" id="SM00822">
    <property type="entry name" value="PKS_KR"/>
    <property type="match status" value="1"/>
</dbReference>
<dbReference type="CDD" id="cd05333">
    <property type="entry name" value="BKR_SDR_c"/>
    <property type="match status" value="1"/>
</dbReference>
<dbReference type="NCBIfam" id="NF004197">
    <property type="entry name" value="PRK05653.1-1"/>
    <property type="match status" value="1"/>
</dbReference>
<comment type="function">
    <text evidence="1 14">Catalyzes the NADPH-dependent reduction of beta-ketoacyl-ACP substrates to beta-hydroxyacyl-ACP products, the first reductive step in the elongation cycle of fatty acid biosynthesis.</text>
</comment>
<evidence type="ECO:0000256" key="6">
    <source>
        <dbReference type="ARBA" id="ARBA00022832"/>
    </source>
</evidence>
<dbReference type="NCBIfam" id="NF004200">
    <property type="entry name" value="PRK05653.1-5"/>
    <property type="match status" value="1"/>
</dbReference>
<dbReference type="GO" id="GO:0051287">
    <property type="term" value="F:NAD binding"/>
    <property type="evidence" value="ECO:0007669"/>
    <property type="project" value="UniProtKB-UniRule"/>
</dbReference>
<comment type="pathway">
    <text evidence="2 14">Lipid metabolism; fatty acid biosynthesis.</text>
</comment>
<dbReference type="InterPro" id="IPR057326">
    <property type="entry name" value="KR_dom"/>
</dbReference>
<dbReference type="PANTHER" id="PTHR42879">
    <property type="entry name" value="3-OXOACYL-(ACYL-CARRIER-PROTEIN) REDUCTASE"/>
    <property type="match status" value="1"/>
</dbReference>
<dbReference type="NCBIfam" id="TIGR01830">
    <property type="entry name" value="3oxo_ACP_reduc"/>
    <property type="match status" value="1"/>
</dbReference>
<dbReference type="Gene3D" id="3.40.50.720">
    <property type="entry name" value="NAD(P)-binding Rossmann-like Domain"/>
    <property type="match status" value="1"/>
</dbReference>
<keyword evidence="10 14" id="KW-0275">Fatty acid biosynthesis</keyword>
<dbReference type="AlphaFoldDB" id="A0A1M6QAL6"/>
<evidence type="ECO:0000256" key="4">
    <source>
        <dbReference type="ARBA" id="ARBA00011881"/>
    </source>
</evidence>
<evidence type="ECO:0000256" key="10">
    <source>
        <dbReference type="ARBA" id="ARBA00023160"/>
    </source>
</evidence>
<evidence type="ECO:0000259" key="15">
    <source>
        <dbReference type="SMART" id="SM00822"/>
    </source>
</evidence>
<keyword evidence="5 14" id="KW-0444">Lipid biosynthesis</keyword>
<dbReference type="PANTHER" id="PTHR42879:SF2">
    <property type="entry name" value="3-OXOACYL-[ACYL-CARRIER-PROTEIN] REDUCTASE FABG"/>
    <property type="match status" value="1"/>
</dbReference>
<keyword evidence="8 14" id="KW-0560">Oxidoreductase</keyword>
<organism evidence="16 17">
    <name type="scientific">Alicyclobacillus tolerans</name>
    <dbReference type="NCBI Taxonomy" id="90970"/>
    <lineage>
        <taxon>Bacteria</taxon>
        <taxon>Bacillati</taxon>
        <taxon>Bacillota</taxon>
        <taxon>Bacilli</taxon>
        <taxon>Bacillales</taxon>
        <taxon>Alicyclobacillaceae</taxon>
        <taxon>Alicyclobacillus</taxon>
    </lineage>
</organism>
<evidence type="ECO:0000256" key="3">
    <source>
        <dbReference type="ARBA" id="ARBA00006484"/>
    </source>
</evidence>
<dbReference type="NCBIfam" id="NF005559">
    <property type="entry name" value="PRK07231.1"/>
    <property type="match status" value="1"/>
</dbReference>
<evidence type="ECO:0000256" key="2">
    <source>
        <dbReference type="ARBA" id="ARBA00005194"/>
    </source>
</evidence>
<evidence type="ECO:0000256" key="13">
    <source>
        <dbReference type="PIRSR" id="PIRSR611284-2"/>
    </source>
</evidence>
<comment type="catalytic activity">
    <reaction evidence="11 14">
        <text>a (3R)-hydroxyacyl-[ACP] + NADP(+) = a 3-oxoacyl-[ACP] + NADPH + H(+)</text>
        <dbReference type="Rhea" id="RHEA:17397"/>
        <dbReference type="Rhea" id="RHEA-COMP:9916"/>
        <dbReference type="Rhea" id="RHEA-COMP:9945"/>
        <dbReference type="ChEBI" id="CHEBI:15378"/>
        <dbReference type="ChEBI" id="CHEBI:57783"/>
        <dbReference type="ChEBI" id="CHEBI:58349"/>
        <dbReference type="ChEBI" id="CHEBI:78776"/>
        <dbReference type="ChEBI" id="CHEBI:78827"/>
        <dbReference type="EC" id="1.1.1.100"/>
    </reaction>
</comment>
<dbReference type="PRINTS" id="PR00080">
    <property type="entry name" value="SDRFAMILY"/>
</dbReference>
<feature type="active site" description="Proton acceptor" evidence="12">
    <location>
        <position position="152"/>
    </location>
</feature>
<feature type="binding site" evidence="13">
    <location>
        <begin position="9"/>
        <end position="12"/>
    </location>
    <ligand>
        <name>NADP(+)</name>
        <dbReference type="ChEBI" id="CHEBI:58349"/>
    </ligand>
</feature>
<dbReference type="SUPFAM" id="SSF51735">
    <property type="entry name" value="NAD(P)-binding Rossmann-fold domains"/>
    <property type="match status" value="1"/>
</dbReference>
<name>A0A1M6QAL6_9BACL</name>
<comment type="similarity">
    <text evidence="3 14">Belongs to the short-chain dehydrogenases/reductases (SDR) family.</text>
</comment>
<feature type="binding site" evidence="13">
    <location>
        <position position="87"/>
    </location>
    <ligand>
        <name>NADP(+)</name>
        <dbReference type="ChEBI" id="CHEBI:58349"/>
    </ligand>
</feature>
<gene>
    <name evidence="16" type="ORF">SAMN05443507_109109</name>
</gene>
<dbReference type="InterPro" id="IPR011284">
    <property type="entry name" value="3oxo_ACP_reduc"/>
</dbReference>
<evidence type="ECO:0000256" key="12">
    <source>
        <dbReference type="PIRSR" id="PIRSR611284-1"/>
    </source>
</evidence>
<comment type="subunit">
    <text evidence="4 14">Homotetramer.</text>
</comment>
<evidence type="ECO:0000256" key="7">
    <source>
        <dbReference type="ARBA" id="ARBA00022857"/>
    </source>
</evidence>
<dbReference type="Proteomes" id="UP000184016">
    <property type="component" value="Unassembled WGS sequence"/>
</dbReference>
<dbReference type="PROSITE" id="PS00061">
    <property type="entry name" value="ADH_SHORT"/>
    <property type="match status" value="1"/>
</dbReference>
<sequence>MSKVALITGASRGIGRAIALEFAKQGAQVVINYAGHLEKAEETAHLVQAAGGESYLVQADVSRPEECTKLVQTAIEKFGKLDIFVHNAGITRDNLLLRMKDKDWQEVLDTNLSSAFYLAKEVARPMMKARSGRIISIVSVAGISGNAGQINYAASKAGLIGFTKSLARELAPRNITVNAVAPGLIETDMTHVLGQATLEKLSASIPLGRAGKPEDVAGVVAFLASEAAAYMTGQVLHVDGGMVM</sequence>
<dbReference type="InterPro" id="IPR050259">
    <property type="entry name" value="SDR"/>
</dbReference>
<dbReference type="UniPathway" id="UPA00094"/>
<evidence type="ECO:0000256" key="1">
    <source>
        <dbReference type="ARBA" id="ARBA00002607"/>
    </source>
</evidence>